<proteinExistence type="predicted"/>
<gene>
    <name evidence="1" type="ORF">L915_07307</name>
    <name evidence="2" type="ORF">L916_07248</name>
</gene>
<evidence type="ECO:0000313" key="1">
    <source>
        <dbReference type="EMBL" id="ETK88431.1"/>
    </source>
</evidence>
<dbReference type="EMBL" id="KI672515">
    <property type="protein sequence ID" value="ETL41836.1"/>
    <property type="molecule type" value="Genomic_DNA"/>
</dbReference>
<reference evidence="1" key="1">
    <citation type="submission" date="2013-11" db="EMBL/GenBank/DDBJ databases">
        <title>The Genome Sequence of Phytophthora parasitica CJ02B3.</title>
        <authorList>
            <consortium name="The Broad Institute Genomics Platform"/>
            <person name="Russ C."/>
            <person name="Tyler B."/>
            <person name="Panabieres F."/>
            <person name="Shan W."/>
            <person name="Tripathy S."/>
            <person name="Grunwald N."/>
            <person name="Machado M."/>
            <person name="Johnson C.S."/>
            <person name="Arredondo F."/>
            <person name="Hong C."/>
            <person name="Coffey M."/>
            <person name="Young S.K."/>
            <person name="Zeng Q."/>
            <person name="Gargeya S."/>
            <person name="Fitzgerald M."/>
            <person name="Abouelleil A."/>
            <person name="Alvarado L."/>
            <person name="Chapman S.B."/>
            <person name="Gainer-Dewar J."/>
            <person name="Goldberg J."/>
            <person name="Griggs A."/>
            <person name="Gujja S."/>
            <person name="Hansen M."/>
            <person name="Howarth C."/>
            <person name="Imamovic A."/>
            <person name="Ireland A."/>
            <person name="Larimer J."/>
            <person name="McCowan C."/>
            <person name="Murphy C."/>
            <person name="Pearson M."/>
            <person name="Poon T.W."/>
            <person name="Priest M."/>
            <person name="Roberts A."/>
            <person name="Saif S."/>
            <person name="Shea T."/>
            <person name="Sykes S."/>
            <person name="Wortman J."/>
            <person name="Nusbaum C."/>
            <person name="Birren B."/>
        </authorList>
    </citation>
    <scope>NUCLEOTIDE SEQUENCE [LARGE SCALE GENOMIC DNA]</scope>
    <source>
        <strain evidence="1">CJ02B3</strain>
    </source>
</reference>
<evidence type="ECO:0000313" key="2">
    <source>
        <dbReference type="EMBL" id="ETL41836.1"/>
    </source>
</evidence>
<reference evidence="2 3" key="2">
    <citation type="submission" date="2013-11" db="EMBL/GenBank/DDBJ databases">
        <title>The Genome Sequence of Phytophthora parasitica CJ05E6.</title>
        <authorList>
            <consortium name="The Broad Institute Genomics Platform"/>
            <person name="Russ C."/>
            <person name="Tyler B."/>
            <person name="Panabieres F."/>
            <person name="Shan W."/>
            <person name="Tripathy S."/>
            <person name="Grunwald N."/>
            <person name="Machado M."/>
            <person name="Johnson C.S."/>
            <person name="Arredondo F."/>
            <person name="Hong C."/>
            <person name="Coffey M."/>
            <person name="Young S.K."/>
            <person name="Zeng Q."/>
            <person name="Gargeya S."/>
            <person name="Fitzgerald M."/>
            <person name="Abouelleil A."/>
            <person name="Alvarado L."/>
            <person name="Chapman S.B."/>
            <person name="Gainer-Dewar J."/>
            <person name="Goldberg J."/>
            <person name="Griggs A."/>
            <person name="Gujja S."/>
            <person name="Hansen M."/>
            <person name="Howarth C."/>
            <person name="Imamovic A."/>
            <person name="Ireland A."/>
            <person name="Larimer J."/>
            <person name="McCowan C."/>
            <person name="Murphy C."/>
            <person name="Pearson M."/>
            <person name="Poon T.W."/>
            <person name="Priest M."/>
            <person name="Roberts A."/>
            <person name="Saif S."/>
            <person name="Shea T."/>
            <person name="Sykes S."/>
            <person name="Wortman J."/>
            <person name="Nusbaum C."/>
            <person name="Birren B."/>
        </authorList>
    </citation>
    <scope>NUCLEOTIDE SEQUENCE [LARGE SCALE GENOMIC DNA]</scope>
    <source>
        <strain evidence="2 3">CJ05E6</strain>
    </source>
</reference>
<name>W2J635_PHYNI</name>
<sequence length="81" mass="9124">MVIHITARAIVSWRGVMSVEQRGRAAMEELASEAAREPLKTRVVRLTLAIPGARFGHHHLAGLILQLIQKMCEYNTQLETF</sequence>
<dbReference type="Proteomes" id="UP000053236">
    <property type="component" value="Unassembled WGS sequence"/>
</dbReference>
<dbReference type="AlphaFoldDB" id="W2J635"/>
<dbReference type="Proteomes" id="UP000053864">
    <property type="component" value="Unassembled WGS sequence"/>
</dbReference>
<protein>
    <submittedName>
        <fullName evidence="2">Uncharacterized protein</fullName>
    </submittedName>
</protein>
<organism evidence="2 3">
    <name type="scientific">Phytophthora nicotianae</name>
    <name type="common">Potato buckeye rot agent</name>
    <name type="synonym">Phytophthora parasitica</name>
    <dbReference type="NCBI Taxonomy" id="4792"/>
    <lineage>
        <taxon>Eukaryota</taxon>
        <taxon>Sar</taxon>
        <taxon>Stramenopiles</taxon>
        <taxon>Oomycota</taxon>
        <taxon>Peronosporomycetes</taxon>
        <taxon>Peronosporales</taxon>
        <taxon>Peronosporaceae</taxon>
        <taxon>Phytophthora</taxon>
    </lineage>
</organism>
<accession>W2J635</accession>
<dbReference type="EMBL" id="KI685913">
    <property type="protein sequence ID" value="ETK88431.1"/>
    <property type="molecule type" value="Genomic_DNA"/>
</dbReference>
<evidence type="ECO:0000313" key="3">
    <source>
        <dbReference type="Proteomes" id="UP000053864"/>
    </source>
</evidence>